<dbReference type="CDD" id="cd00085">
    <property type="entry name" value="HNHc"/>
    <property type="match status" value="1"/>
</dbReference>
<gene>
    <name evidence="3" type="ORF">CCO03_08700</name>
</gene>
<organism evidence="3 4">
    <name type="scientific">Comamonas serinivorans</name>
    <dbReference type="NCBI Taxonomy" id="1082851"/>
    <lineage>
        <taxon>Bacteria</taxon>
        <taxon>Pseudomonadati</taxon>
        <taxon>Pseudomonadota</taxon>
        <taxon>Betaproteobacteria</taxon>
        <taxon>Burkholderiales</taxon>
        <taxon>Comamonadaceae</taxon>
        <taxon>Comamonas</taxon>
    </lineage>
</organism>
<dbReference type="EMBL" id="CP021455">
    <property type="protein sequence ID" value="ARU06744.1"/>
    <property type="molecule type" value="Genomic_DNA"/>
</dbReference>
<dbReference type="Pfam" id="PF01844">
    <property type="entry name" value="HNH"/>
    <property type="match status" value="1"/>
</dbReference>
<dbReference type="GO" id="GO:0008270">
    <property type="term" value="F:zinc ion binding"/>
    <property type="evidence" value="ECO:0007669"/>
    <property type="project" value="InterPro"/>
</dbReference>
<proteinExistence type="predicted"/>
<feature type="domain" description="HNH nuclease" evidence="2">
    <location>
        <begin position="9"/>
        <end position="63"/>
    </location>
</feature>
<dbReference type="KEGG" id="cser:CCO03_08700"/>
<accession>A0A1Y0ESU8</accession>
<protein>
    <recommendedName>
        <fullName evidence="2">HNH nuclease domain-containing protein</fullName>
    </recommendedName>
</protein>
<evidence type="ECO:0000313" key="3">
    <source>
        <dbReference type="EMBL" id="ARU06744.1"/>
    </source>
</evidence>
<name>A0A1Y0ESU8_9BURK</name>
<dbReference type="GO" id="GO:0004519">
    <property type="term" value="F:endonuclease activity"/>
    <property type="evidence" value="ECO:0007669"/>
    <property type="project" value="InterPro"/>
</dbReference>
<dbReference type="Gene3D" id="1.10.30.50">
    <property type="match status" value="1"/>
</dbReference>
<dbReference type="OrthoDB" id="5292295at2"/>
<dbReference type="AlphaFoldDB" id="A0A1Y0ESU8"/>
<sequence length="76" mass="8587">MERGSGWMAKRERVALRHGYRCAACDRVLMPGAWECDHIVPREQGGSNAESNLQPLCKDPCHREKSAREAHQRAKG</sequence>
<dbReference type="Proteomes" id="UP000196138">
    <property type="component" value="Chromosome"/>
</dbReference>
<evidence type="ECO:0000259" key="2">
    <source>
        <dbReference type="SMART" id="SM00507"/>
    </source>
</evidence>
<dbReference type="SMART" id="SM00507">
    <property type="entry name" value="HNHc"/>
    <property type="match status" value="1"/>
</dbReference>
<dbReference type="GO" id="GO:0003676">
    <property type="term" value="F:nucleic acid binding"/>
    <property type="evidence" value="ECO:0007669"/>
    <property type="project" value="InterPro"/>
</dbReference>
<feature type="compositionally biased region" description="Basic and acidic residues" evidence="1">
    <location>
        <begin position="59"/>
        <end position="76"/>
    </location>
</feature>
<feature type="region of interest" description="Disordered" evidence="1">
    <location>
        <begin position="44"/>
        <end position="76"/>
    </location>
</feature>
<feature type="compositionally biased region" description="Polar residues" evidence="1">
    <location>
        <begin position="45"/>
        <end position="54"/>
    </location>
</feature>
<evidence type="ECO:0000313" key="4">
    <source>
        <dbReference type="Proteomes" id="UP000196138"/>
    </source>
</evidence>
<dbReference type="InterPro" id="IPR002711">
    <property type="entry name" value="HNH"/>
</dbReference>
<evidence type="ECO:0000256" key="1">
    <source>
        <dbReference type="SAM" id="MobiDB-lite"/>
    </source>
</evidence>
<dbReference type="InterPro" id="IPR003615">
    <property type="entry name" value="HNH_nuc"/>
</dbReference>
<reference evidence="3 4" key="1">
    <citation type="submission" date="2017-05" db="EMBL/GenBank/DDBJ databases">
        <authorList>
            <person name="Song R."/>
            <person name="Chenine A.L."/>
            <person name="Ruprecht R.M."/>
        </authorList>
    </citation>
    <scope>NUCLEOTIDE SEQUENCE [LARGE SCALE GENOMIC DNA]</scope>
    <source>
        <strain evidence="3 4">DSM 26136</strain>
    </source>
</reference>
<keyword evidence="4" id="KW-1185">Reference proteome</keyword>